<dbReference type="Proteomes" id="UP000821845">
    <property type="component" value="Chromosome 1"/>
</dbReference>
<protein>
    <submittedName>
        <fullName evidence="1">Uncharacterized protein</fullName>
    </submittedName>
</protein>
<evidence type="ECO:0000313" key="2">
    <source>
        <dbReference type="Proteomes" id="UP000821845"/>
    </source>
</evidence>
<keyword evidence="2" id="KW-1185">Reference proteome</keyword>
<reference evidence="1" key="1">
    <citation type="submission" date="2020-05" db="EMBL/GenBank/DDBJ databases">
        <title>Large-scale comparative analyses of tick genomes elucidate their genetic diversity and vector capacities.</title>
        <authorList>
            <person name="Jia N."/>
            <person name="Wang J."/>
            <person name="Shi W."/>
            <person name="Du L."/>
            <person name="Sun Y."/>
            <person name="Zhan W."/>
            <person name="Jiang J."/>
            <person name="Wang Q."/>
            <person name="Zhang B."/>
            <person name="Ji P."/>
            <person name="Sakyi L.B."/>
            <person name="Cui X."/>
            <person name="Yuan T."/>
            <person name="Jiang B."/>
            <person name="Yang W."/>
            <person name="Lam T.T.-Y."/>
            <person name="Chang Q."/>
            <person name="Ding S."/>
            <person name="Wang X."/>
            <person name="Zhu J."/>
            <person name="Ruan X."/>
            <person name="Zhao L."/>
            <person name="Wei J."/>
            <person name="Que T."/>
            <person name="Du C."/>
            <person name="Cheng J."/>
            <person name="Dai P."/>
            <person name="Han X."/>
            <person name="Huang E."/>
            <person name="Gao Y."/>
            <person name="Liu J."/>
            <person name="Shao H."/>
            <person name="Ye R."/>
            <person name="Li L."/>
            <person name="Wei W."/>
            <person name="Wang X."/>
            <person name="Wang C."/>
            <person name="Yang T."/>
            <person name="Huo Q."/>
            <person name="Li W."/>
            <person name="Guo W."/>
            <person name="Chen H."/>
            <person name="Zhou L."/>
            <person name="Ni X."/>
            <person name="Tian J."/>
            <person name="Zhou Y."/>
            <person name="Sheng Y."/>
            <person name="Liu T."/>
            <person name="Pan Y."/>
            <person name="Xia L."/>
            <person name="Li J."/>
            <person name="Zhao F."/>
            <person name="Cao W."/>
        </authorList>
    </citation>
    <scope>NUCLEOTIDE SEQUENCE</scope>
    <source>
        <strain evidence="1">Hyas-2018</strain>
    </source>
</reference>
<proteinExistence type="predicted"/>
<evidence type="ECO:0000313" key="1">
    <source>
        <dbReference type="EMBL" id="KAH6947185.1"/>
    </source>
</evidence>
<dbReference type="EMBL" id="CM023481">
    <property type="protein sequence ID" value="KAH6947185.1"/>
    <property type="molecule type" value="Genomic_DNA"/>
</dbReference>
<organism evidence="1 2">
    <name type="scientific">Hyalomma asiaticum</name>
    <name type="common">Tick</name>
    <dbReference type="NCBI Taxonomy" id="266040"/>
    <lineage>
        <taxon>Eukaryota</taxon>
        <taxon>Metazoa</taxon>
        <taxon>Ecdysozoa</taxon>
        <taxon>Arthropoda</taxon>
        <taxon>Chelicerata</taxon>
        <taxon>Arachnida</taxon>
        <taxon>Acari</taxon>
        <taxon>Parasitiformes</taxon>
        <taxon>Ixodida</taxon>
        <taxon>Ixodoidea</taxon>
        <taxon>Ixodidae</taxon>
        <taxon>Hyalomminae</taxon>
        <taxon>Hyalomma</taxon>
    </lineage>
</organism>
<accession>A0ACB7TJV3</accession>
<sequence length="388" mass="43295">MMAAFPYVDIIFGNETEAREFADVHNMKTKDITEIAKLISKFPKENKEFERMVVITQGADDVVVAQGHTTQNFPVPKLEPDVIIDTNGAGDSFVGGVNQVCIVLPQDPLKSKAFVDGFIAGQRRPVGDADVGHHAQMGSQESKMRKSDASKLELQMREQELEQEAARQQRHAASLNDLLVKECQELLALLGQPYVVSPGEAEAQCAWLEQHGLSQGIVTDDSDAWLFGAQCVYRHLFRPDRRPMRYLMKDLTLQFGLDRQKLVAFALLCGSDYTTGVNGVGPVTAMEVISEFKGDDAVSLLEEFRTWLEKAKQEKVQPGSKTRSHLVRLSLEPGFPSSRVAQAYLEPTVDESRETFSWGTPDLDALRTYPFRLVHALSIKSSSWHTQL</sequence>
<name>A0ACB7TJV3_HYAAI</name>
<gene>
    <name evidence="1" type="ORF">HPB50_017498</name>
</gene>
<comment type="caution">
    <text evidence="1">The sequence shown here is derived from an EMBL/GenBank/DDBJ whole genome shotgun (WGS) entry which is preliminary data.</text>
</comment>